<organism evidence="4 5">
    <name type="scientific">Aromatoleum evansii</name>
    <name type="common">Azoarcus evansii</name>
    <dbReference type="NCBI Taxonomy" id="59406"/>
    <lineage>
        <taxon>Bacteria</taxon>
        <taxon>Pseudomonadati</taxon>
        <taxon>Pseudomonadota</taxon>
        <taxon>Betaproteobacteria</taxon>
        <taxon>Rhodocyclales</taxon>
        <taxon>Rhodocyclaceae</taxon>
        <taxon>Aromatoleum</taxon>
    </lineage>
</organism>
<keyword evidence="2 4" id="KW-0378">Hydrolase</keyword>
<dbReference type="InterPro" id="IPR000667">
    <property type="entry name" value="Peptidase_S13"/>
</dbReference>
<dbReference type="GO" id="GO:0009002">
    <property type="term" value="F:serine-type D-Ala-D-Ala carboxypeptidase activity"/>
    <property type="evidence" value="ECO:0007669"/>
    <property type="project" value="UniProtKB-EC"/>
</dbReference>
<comment type="similarity">
    <text evidence="1">Belongs to the peptidase S13 family.</text>
</comment>
<proteinExistence type="inferred from homology"/>
<sequence>MTTHPMLQSLCHLLAALLFCGAMASALAAPLPPAVQQALDDARIPAGNVAVWVQAVDAPTPQLEAGGDRPMNPASVMKVVTAFAALDRLGPAFTWTTRVATGGPVAAGILDGNLYLTGGADPMLNYERLGKLLRQVRALGVATVRGDIVLDGSALALPPHDPAAFDGRALRPYNSGAYGLLMHFNTLQLRLVPPAEPGQPVGLAPYPALTGLDIDNRITAAPGPCGVWYGNLDAALEAGPHGPRLVLSGSMPASCGQRDWATAPLSPEAFGRALVAALWSELGGKMEGSVRNGVTPADAATLVVETSVPLAEVVREMNKWSSNVIARQLLATLGRESGANLDMVAGGTAAVQALLAEDGITTAGLVIENGSGLSRIERVSARTLAEVLLAAWGRPFMPEFIAALPIAGEDGTARGRLHDSPARGYAHIKTGSINGVKSLAGYVLDRKGRRHAVVMMVNHAEAGSSQAAQDALLEWVWAGAAATAQ</sequence>
<dbReference type="PRINTS" id="PR00922">
    <property type="entry name" value="DADACBPTASE3"/>
</dbReference>
<evidence type="ECO:0000313" key="4">
    <source>
        <dbReference type="EMBL" id="WRL46054.1"/>
    </source>
</evidence>
<dbReference type="Gene3D" id="3.50.80.20">
    <property type="entry name" value="D-Ala-D-Ala carboxypeptidase C, peptidase S13"/>
    <property type="match status" value="1"/>
</dbReference>
<dbReference type="PANTHER" id="PTHR30023">
    <property type="entry name" value="D-ALANYL-D-ALANINE CARBOXYPEPTIDASE"/>
    <property type="match status" value="1"/>
</dbReference>
<dbReference type="InterPro" id="IPR012338">
    <property type="entry name" value="Beta-lactam/transpept-like"/>
</dbReference>
<reference evidence="4 5" key="1">
    <citation type="submission" date="2023-12" db="EMBL/GenBank/DDBJ databases">
        <title>A. evansii MAY27, complete genome.</title>
        <authorList>
            <person name="Wang Y."/>
        </authorList>
    </citation>
    <scope>NUCLEOTIDE SEQUENCE [LARGE SCALE GENOMIC DNA]</scope>
    <source>
        <strain evidence="4 5">MAY27</strain>
    </source>
</reference>
<evidence type="ECO:0000313" key="5">
    <source>
        <dbReference type="Proteomes" id="UP001626593"/>
    </source>
</evidence>
<feature type="signal peptide" evidence="3">
    <location>
        <begin position="1"/>
        <end position="28"/>
    </location>
</feature>
<dbReference type="RefSeq" id="WP_407278983.1">
    <property type="nucleotide sequence ID" value="NZ_CP141259.1"/>
</dbReference>
<protein>
    <submittedName>
        <fullName evidence="4">D-alanyl-D-alanine carboxypeptidase/D-alanyl-D-alanine-endopeptidase</fullName>
        <ecNumber evidence="4">3.4.16.4</ecNumber>
    </submittedName>
</protein>
<gene>
    <name evidence="4" type="primary">dacB</name>
    <name evidence="4" type="ORF">U5817_23110</name>
</gene>
<dbReference type="NCBIfam" id="TIGR00666">
    <property type="entry name" value="PBP4"/>
    <property type="match status" value="1"/>
</dbReference>
<dbReference type="Pfam" id="PF02113">
    <property type="entry name" value="Peptidase_S13"/>
    <property type="match status" value="1"/>
</dbReference>
<name>A0ABZ1AM98_AROEV</name>
<dbReference type="PANTHER" id="PTHR30023:SF0">
    <property type="entry name" value="PENICILLIN-SENSITIVE CARBOXYPEPTIDASE A"/>
    <property type="match status" value="1"/>
</dbReference>
<evidence type="ECO:0000256" key="2">
    <source>
        <dbReference type="ARBA" id="ARBA00022801"/>
    </source>
</evidence>
<dbReference type="EMBL" id="CP141259">
    <property type="protein sequence ID" value="WRL46054.1"/>
    <property type="molecule type" value="Genomic_DNA"/>
</dbReference>
<dbReference type="Gene3D" id="3.40.710.10">
    <property type="entry name" value="DD-peptidase/beta-lactamase superfamily"/>
    <property type="match status" value="2"/>
</dbReference>
<evidence type="ECO:0000256" key="3">
    <source>
        <dbReference type="SAM" id="SignalP"/>
    </source>
</evidence>
<dbReference type="EC" id="3.4.16.4" evidence="4"/>
<dbReference type="Proteomes" id="UP001626593">
    <property type="component" value="Chromosome"/>
</dbReference>
<dbReference type="SUPFAM" id="SSF56601">
    <property type="entry name" value="beta-lactamase/transpeptidase-like"/>
    <property type="match status" value="1"/>
</dbReference>
<keyword evidence="4" id="KW-0121">Carboxypeptidase</keyword>
<feature type="chain" id="PRO_5045859896" evidence="3">
    <location>
        <begin position="29"/>
        <end position="485"/>
    </location>
</feature>
<keyword evidence="4" id="KW-0645">Protease</keyword>
<evidence type="ECO:0000256" key="1">
    <source>
        <dbReference type="ARBA" id="ARBA00006096"/>
    </source>
</evidence>
<keyword evidence="5" id="KW-1185">Reference proteome</keyword>
<keyword evidence="3" id="KW-0732">Signal</keyword>
<accession>A0ABZ1AM98</accession>